<dbReference type="PANTHER" id="PTHR47784">
    <property type="entry name" value="STEROL UPTAKE CONTROL PROTEIN 2"/>
    <property type="match status" value="1"/>
</dbReference>
<proteinExistence type="predicted"/>
<reference evidence="1 3" key="1">
    <citation type="journal article" date="2016" name="Sci. Rep.">
        <title>Draft genome sequencing and secretome analysis of fungal phytopathogen Ascochyta rabiei provides insight into the necrotrophic effector repertoire.</title>
        <authorList>
            <person name="Verma S."/>
            <person name="Gazara R.K."/>
            <person name="Nizam S."/>
            <person name="Parween S."/>
            <person name="Chattopadhyay D."/>
            <person name="Verma P.K."/>
        </authorList>
    </citation>
    <scope>NUCLEOTIDE SEQUENCE [LARGE SCALE GENOMIC DNA]</scope>
    <source>
        <strain evidence="1 3">ArDII</strain>
    </source>
</reference>
<dbReference type="EMBL" id="JYNV01000285">
    <property type="protein sequence ID" value="KZM20142.1"/>
    <property type="molecule type" value="Genomic_DNA"/>
</dbReference>
<dbReference type="InterPro" id="IPR053157">
    <property type="entry name" value="Sterol_Uptake_Regulator"/>
</dbReference>
<dbReference type="PANTHER" id="PTHR47784:SF5">
    <property type="entry name" value="STEROL UPTAKE CONTROL PROTEIN 2"/>
    <property type="match status" value="1"/>
</dbReference>
<protein>
    <submittedName>
        <fullName evidence="1">Sequence-specific DNA binding RNA polymerase II transcription factor</fullName>
    </submittedName>
</protein>
<keyword evidence="3" id="KW-1185">Reference proteome</keyword>
<sequence length="393" mass="43934">MPSSALRSEAVYHSLLAVSAVRLAWDMIFKSPYPKASAVYQVLLRGYQHLGQASDRMRKTLSDSGSTDLESLITSTLVLVPFAAASQQIDHWISSRSKTEQSNVRLSSTPRNMITFVRGMRGMLEVLPPDLSVVGYDNLANISQGMNKATRTAFGSTESSASKEIPSTSKTITVGSRQALVRLGLRLNSLCSEYNDPLNHELIACKKAFEVLEQIRDGVEPVLDFSKPGYLSPRISIPSRSPSWLRSFICLPCELGGTTLLPHDPLTRLLLSFYAQVPQQYLDIVLPLLDQRLETPADPFSDWLALGLSRTQAFALDVYAHWSVLMSLVEEQSWWIGRLPVTTLDGSVNRYGTAFARRLWPECGEQEEWWPGEMLRVLRNAERMVLKGVEKDN</sequence>
<accession>A0A162YNY5</accession>
<organism evidence="1 3">
    <name type="scientific">Didymella rabiei</name>
    <name type="common">Chickpea ascochyta blight fungus</name>
    <name type="synonym">Mycosphaerella rabiei</name>
    <dbReference type="NCBI Taxonomy" id="5454"/>
    <lineage>
        <taxon>Eukaryota</taxon>
        <taxon>Fungi</taxon>
        <taxon>Dikarya</taxon>
        <taxon>Ascomycota</taxon>
        <taxon>Pezizomycotina</taxon>
        <taxon>Dothideomycetes</taxon>
        <taxon>Pleosporomycetidae</taxon>
        <taxon>Pleosporales</taxon>
        <taxon>Pleosporineae</taxon>
        <taxon>Didymellaceae</taxon>
        <taxon>Ascochyta</taxon>
    </lineage>
</organism>
<dbReference type="AlphaFoldDB" id="A0A162YNY5"/>
<evidence type="ECO:0000313" key="2">
    <source>
        <dbReference type="EMBL" id="KZM23701.1"/>
    </source>
</evidence>
<dbReference type="Proteomes" id="UP000076837">
    <property type="component" value="Unassembled WGS sequence"/>
</dbReference>
<evidence type="ECO:0000313" key="3">
    <source>
        <dbReference type="Proteomes" id="UP000076837"/>
    </source>
</evidence>
<evidence type="ECO:0000313" key="1">
    <source>
        <dbReference type="EMBL" id="KZM20142.1"/>
    </source>
</evidence>
<gene>
    <name evidence="2" type="ORF">ST47_g5193</name>
    <name evidence="1" type="ORF">ST47_g8708</name>
</gene>
<dbReference type="EMBL" id="JYNV01000187">
    <property type="protein sequence ID" value="KZM23701.1"/>
    <property type="molecule type" value="Genomic_DNA"/>
</dbReference>
<comment type="caution">
    <text evidence="1">The sequence shown here is derived from an EMBL/GenBank/DDBJ whole genome shotgun (WGS) entry which is preliminary data.</text>
</comment>
<dbReference type="STRING" id="5454.A0A162YNY5"/>
<name>A0A162YNY5_DIDRA</name>
<dbReference type="GO" id="GO:0001228">
    <property type="term" value="F:DNA-binding transcription activator activity, RNA polymerase II-specific"/>
    <property type="evidence" value="ECO:0007669"/>
    <property type="project" value="TreeGrafter"/>
</dbReference>